<gene>
    <name evidence="2" type="ORF">BGZ99_009907</name>
</gene>
<sequence>MAAGDTVTSESTLFWKLLIKPTEFHGHFCESVTRHFESEPEPCSRQDHRWKISFTENMTNGVATTDIAIYRIRVEPPLPPFQQQRQQRPGQGQQHHVRDQEEKAASLAQSRPQESPQARLLPPRIHYKTIVLHTPRRLIPIIPIFLDKTAREDVPIRFELDASDILYRNLYQFEIVFSEETSTYQIPSLSSCHQTLDSLFYEVTATLLPNPATADIWFEFHPKTGNSHRGNCVGDAVAVVGAHEHMLCQRPFLKRWIREEREKQERQRRIVLQREWRVHSQQQRQFRHPIDKMHHDDSGGDDMELIDSRSEMQYNVGHTTDLNQAVLEYMSKSPPASVSPSVSSHPSLSDSMTETIFDSGKPRFSPSQVLQMPSHSSCGLSVQHDGPSEGALRLPSTLTGPCLQRATSVSSVLSGSGGDAPLLPALRIRVDSISQDTFEALLQYIYTGQIGLSEQQLTDIEIYWNDSLEDHQLPQGEVEEGQPPSGGSTAIPVGKEQHGPPGRQYVNKDQKELQLGAPIVLPRLKSFSAAPILPLDYHHSRNTDDVGVLNRPLSCPTYTAPLYEHIRRPGNSVSAMTPSSPIYKFSSELAMSSRLPCAHLNQHQAFYEDMRAEHSSYPWPRPKFHSSRENKPSPLSQEQSQWHTEQQQSQDYEQHHHHHSTCSWETLLSVSKEFELLDLQELAMKAIQHHCQMMTLQASINNNVMAEVVLNGFDGAKLDLQLVLGEQVLRSFLELYKSPLLKDSCQGLAFAAESRVTPQMQKSDTAMVVTREGMGVDQLAPDTVTTTETRAIPRRKCGLQQVREKARVRMRRVVEQQARDEQNIEMSLHSPDTISKNVLDGIECNHALVEMCDQIRTHFLRMREIMQGVPPSHQQMQ</sequence>
<comment type="caution">
    <text evidence="2">The sequence shown here is derived from an EMBL/GenBank/DDBJ whole genome shotgun (WGS) entry which is preliminary data.</text>
</comment>
<name>A0A9P6RUC4_9FUNG</name>
<organism evidence="2 3">
    <name type="scientific">Dissophora globulifera</name>
    <dbReference type="NCBI Taxonomy" id="979702"/>
    <lineage>
        <taxon>Eukaryota</taxon>
        <taxon>Fungi</taxon>
        <taxon>Fungi incertae sedis</taxon>
        <taxon>Mucoromycota</taxon>
        <taxon>Mortierellomycotina</taxon>
        <taxon>Mortierellomycetes</taxon>
        <taxon>Mortierellales</taxon>
        <taxon>Mortierellaceae</taxon>
        <taxon>Dissophora</taxon>
    </lineage>
</organism>
<proteinExistence type="predicted"/>
<protein>
    <recommendedName>
        <fullName evidence="4">BTB domain-containing protein</fullName>
    </recommendedName>
</protein>
<feature type="compositionally biased region" description="Polar residues" evidence="1">
    <location>
        <begin position="107"/>
        <end position="116"/>
    </location>
</feature>
<dbReference type="EMBL" id="JAAAIP010000088">
    <property type="protein sequence ID" value="KAG0326200.1"/>
    <property type="molecule type" value="Genomic_DNA"/>
</dbReference>
<feature type="region of interest" description="Disordered" evidence="1">
    <location>
        <begin position="80"/>
        <end position="119"/>
    </location>
</feature>
<feature type="compositionally biased region" description="Low complexity" evidence="1">
    <location>
        <begin position="81"/>
        <end position="94"/>
    </location>
</feature>
<dbReference type="Proteomes" id="UP000738325">
    <property type="component" value="Unassembled WGS sequence"/>
</dbReference>
<accession>A0A9P6RUC4</accession>
<reference evidence="2" key="1">
    <citation type="journal article" date="2020" name="Fungal Divers.">
        <title>Resolving the Mortierellaceae phylogeny through synthesis of multi-gene phylogenetics and phylogenomics.</title>
        <authorList>
            <person name="Vandepol N."/>
            <person name="Liber J."/>
            <person name="Desiro A."/>
            <person name="Na H."/>
            <person name="Kennedy M."/>
            <person name="Barry K."/>
            <person name="Grigoriev I.V."/>
            <person name="Miller A.N."/>
            <person name="O'Donnell K."/>
            <person name="Stajich J.E."/>
            <person name="Bonito G."/>
        </authorList>
    </citation>
    <scope>NUCLEOTIDE SEQUENCE</scope>
    <source>
        <strain evidence="2">REB-010B</strain>
    </source>
</reference>
<feature type="region of interest" description="Disordered" evidence="1">
    <location>
        <begin position="475"/>
        <end position="502"/>
    </location>
</feature>
<evidence type="ECO:0000256" key="1">
    <source>
        <dbReference type="SAM" id="MobiDB-lite"/>
    </source>
</evidence>
<evidence type="ECO:0000313" key="3">
    <source>
        <dbReference type="Proteomes" id="UP000738325"/>
    </source>
</evidence>
<dbReference type="OrthoDB" id="2449388at2759"/>
<feature type="region of interest" description="Disordered" evidence="1">
    <location>
        <begin position="618"/>
        <end position="656"/>
    </location>
</feature>
<feature type="region of interest" description="Disordered" evidence="1">
    <location>
        <begin position="375"/>
        <end position="395"/>
    </location>
</feature>
<feature type="compositionally biased region" description="Low complexity" evidence="1">
    <location>
        <begin position="636"/>
        <end position="650"/>
    </location>
</feature>
<evidence type="ECO:0008006" key="4">
    <source>
        <dbReference type="Google" id="ProtNLM"/>
    </source>
</evidence>
<keyword evidence="3" id="KW-1185">Reference proteome</keyword>
<evidence type="ECO:0000313" key="2">
    <source>
        <dbReference type="EMBL" id="KAG0326200.1"/>
    </source>
</evidence>
<dbReference type="AlphaFoldDB" id="A0A9P6RUC4"/>
<dbReference type="CDD" id="cd18186">
    <property type="entry name" value="BTB_POZ_ZBTB_KLHL-like"/>
    <property type="match status" value="1"/>
</dbReference>